<protein>
    <submittedName>
        <fullName evidence="1">Uncharacterized protein</fullName>
    </submittedName>
</protein>
<name>A0A645CHI2_9ZZZZ</name>
<comment type="caution">
    <text evidence="1">The sequence shown here is derived from an EMBL/GenBank/DDBJ whole genome shotgun (WGS) entry which is preliminary data.</text>
</comment>
<dbReference type="EMBL" id="VSSQ01027260">
    <property type="protein sequence ID" value="MPM76403.1"/>
    <property type="molecule type" value="Genomic_DNA"/>
</dbReference>
<proteinExistence type="predicted"/>
<evidence type="ECO:0000313" key="1">
    <source>
        <dbReference type="EMBL" id="MPM76403.1"/>
    </source>
</evidence>
<accession>A0A645CHI2</accession>
<gene>
    <name evidence="1" type="ORF">SDC9_123401</name>
</gene>
<reference evidence="1" key="1">
    <citation type="submission" date="2019-08" db="EMBL/GenBank/DDBJ databases">
        <authorList>
            <person name="Kucharzyk K."/>
            <person name="Murdoch R.W."/>
            <person name="Higgins S."/>
            <person name="Loffler F."/>
        </authorList>
    </citation>
    <scope>NUCLEOTIDE SEQUENCE</scope>
</reference>
<dbReference type="AlphaFoldDB" id="A0A645CHI2"/>
<sequence>MTGITEESAVINNHIGKMNHILSGNMPAGDDLSLFVVSTSNQISSQLFSAQSQLH</sequence>
<organism evidence="1">
    <name type="scientific">bioreactor metagenome</name>
    <dbReference type="NCBI Taxonomy" id="1076179"/>
    <lineage>
        <taxon>unclassified sequences</taxon>
        <taxon>metagenomes</taxon>
        <taxon>ecological metagenomes</taxon>
    </lineage>
</organism>